<evidence type="ECO:0000259" key="4">
    <source>
        <dbReference type="PROSITE" id="PS50893"/>
    </source>
</evidence>
<evidence type="ECO:0000313" key="5">
    <source>
        <dbReference type="EMBL" id="SKC09970.1"/>
    </source>
</evidence>
<organism evidence="5 6">
    <name type="scientific">Alkalitalea saponilacus</name>
    <dbReference type="NCBI Taxonomy" id="889453"/>
    <lineage>
        <taxon>Bacteria</taxon>
        <taxon>Pseudomonadati</taxon>
        <taxon>Bacteroidota</taxon>
        <taxon>Bacteroidia</taxon>
        <taxon>Marinilabiliales</taxon>
        <taxon>Marinilabiliaceae</taxon>
        <taxon>Alkalitalea</taxon>
    </lineage>
</organism>
<evidence type="ECO:0000313" key="6">
    <source>
        <dbReference type="Proteomes" id="UP000191055"/>
    </source>
</evidence>
<sequence length="296" mass="32900">MENRVIEINVQKKLVSAHGTMLLHIKASICQGELAVLFGESGAGKTTLLRMIAGLTSPDSGVIKVGDSIWFHSDVNINKTPQQRNIGFVFQDYALFPNMSVYENIIFGQKQKNKAHALDLINKFGLAEFTHRMPEKLSGGQKQRVALARALARKPDFLLLDEPLSALDSNFRTSLQNEILKAHSITNATTLLVSHDLTEVFRLAQKVIKIENGKITAIGKPDDIFLNNQISGKVQITGNIVKIQKQDTFYLLTVVTGMNQIVKVTAYDNEIHDLAEGDKIMVFSKAFNPLIMKVQN</sequence>
<gene>
    <name evidence="5" type="ORF">SAMN03080601_01892</name>
</gene>
<keyword evidence="2" id="KW-0547">Nucleotide-binding</keyword>
<dbReference type="PROSITE" id="PS00211">
    <property type="entry name" value="ABC_TRANSPORTER_1"/>
    <property type="match status" value="1"/>
</dbReference>
<keyword evidence="6" id="KW-1185">Reference proteome</keyword>
<dbReference type="SUPFAM" id="SSF52540">
    <property type="entry name" value="P-loop containing nucleoside triphosphate hydrolases"/>
    <property type="match status" value="1"/>
</dbReference>
<dbReference type="PANTHER" id="PTHR42781">
    <property type="entry name" value="SPERMIDINE/PUTRESCINE IMPORT ATP-BINDING PROTEIN POTA"/>
    <property type="match status" value="1"/>
</dbReference>
<evidence type="ECO:0000256" key="2">
    <source>
        <dbReference type="ARBA" id="ARBA00022741"/>
    </source>
</evidence>
<dbReference type="GO" id="GO:0005524">
    <property type="term" value="F:ATP binding"/>
    <property type="evidence" value="ECO:0007669"/>
    <property type="project" value="UniProtKB-KW"/>
</dbReference>
<evidence type="ECO:0000256" key="3">
    <source>
        <dbReference type="ARBA" id="ARBA00022840"/>
    </source>
</evidence>
<dbReference type="InterPro" id="IPR017871">
    <property type="entry name" value="ABC_transporter-like_CS"/>
</dbReference>
<dbReference type="PROSITE" id="PS50893">
    <property type="entry name" value="ABC_TRANSPORTER_2"/>
    <property type="match status" value="1"/>
</dbReference>
<dbReference type="RefSeq" id="WP_198314221.1">
    <property type="nucleotide sequence ID" value="NZ_CP021904.1"/>
</dbReference>
<dbReference type="InterPro" id="IPR003439">
    <property type="entry name" value="ABC_transporter-like_ATP-bd"/>
</dbReference>
<feature type="domain" description="ABC transporter" evidence="4">
    <location>
        <begin position="5"/>
        <end position="237"/>
    </location>
</feature>
<accession>A0A1T5GNR9</accession>
<dbReference type="PANTHER" id="PTHR42781:SF4">
    <property type="entry name" value="SPERMIDINE_PUTRESCINE IMPORT ATP-BINDING PROTEIN POTA"/>
    <property type="match status" value="1"/>
</dbReference>
<dbReference type="SMART" id="SM00382">
    <property type="entry name" value="AAA"/>
    <property type="match status" value="1"/>
</dbReference>
<dbReference type="InterPro" id="IPR027417">
    <property type="entry name" value="P-loop_NTPase"/>
</dbReference>
<reference evidence="6" key="1">
    <citation type="submission" date="2017-02" db="EMBL/GenBank/DDBJ databases">
        <authorList>
            <person name="Varghese N."/>
            <person name="Submissions S."/>
        </authorList>
    </citation>
    <scope>NUCLEOTIDE SEQUENCE [LARGE SCALE GENOMIC DNA]</scope>
    <source>
        <strain evidence="6">DSM 24412</strain>
    </source>
</reference>
<dbReference type="InterPro" id="IPR003593">
    <property type="entry name" value="AAA+_ATPase"/>
</dbReference>
<dbReference type="STRING" id="889453.SAMN03080601_01892"/>
<dbReference type="InterPro" id="IPR050093">
    <property type="entry name" value="ABC_SmlMolc_Importer"/>
</dbReference>
<name>A0A1T5GNR9_9BACT</name>
<evidence type="ECO:0000256" key="1">
    <source>
        <dbReference type="ARBA" id="ARBA00022448"/>
    </source>
</evidence>
<keyword evidence="3 5" id="KW-0067">ATP-binding</keyword>
<dbReference type="Proteomes" id="UP000191055">
    <property type="component" value="Unassembled WGS sequence"/>
</dbReference>
<dbReference type="EMBL" id="FUYV01000010">
    <property type="protein sequence ID" value="SKC09970.1"/>
    <property type="molecule type" value="Genomic_DNA"/>
</dbReference>
<dbReference type="Pfam" id="PF00005">
    <property type="entry name" value="ABC_tran"/>
    <property type="match status" value="1"/>
</dbReference>
<protein>
    <submittedName>
        <fullName evidence="5">Molybdate transport system ATP-binding protein</fullName>
    </submittedName>
</protein>
<dbReference type="AlphaFoldDB" id="A0A1T5GNR9"/>
<proteinExistence type="predicted"/>
<keyword evidence="1" id="KW-0813">Transport</keyword>
<dbReference type="GO" id="GO:0016887">
    <property type="term" value="F:ATP hydrolysis activity"/>
    <property type="evidence" value="ECO:0007669"/>
    <property type="project" value="InterPro"/>
</dbReference>
<dbReference type="Gene3D" id="3.40.50.300">
    <property type="entry name" value="P-loop containing nucleotide triphosphate hydrolases"/>
    <property type="match status" value="1"/>
</dbReference>